<protein>
    <submittedName>
        <fullName evidence="1">Uncharacterized protein</fullName>
    </submittedName>
</protein>
<evidence type="ECO:0000313" key="1">
    <source>
        <dbReference type="EMBL" id="RHL96301.1"/>
    </source>
</evidence>
<dbReference type="AlphaFoldDB" id="A0AAQ0LTH8"/>
<evidence type="ECO:0000313" key="2">
    <source>
        <dbReference type="Proteomes" id="UP000285613"/>
    </source>
</evidence>
<accession>A0AAQ0LTH8</accession>
<organism evidence="1 2">
    <name type="scientific">Bifidobacterium pseudocatenulatum</name>
    <dbReference type="NCBI Taxonomy" id="28026"/>
    <lineage>
        <taxon>Bacteria</taxon>
        <taxon>Bacillati</taxon>
        <taxon>Actinomycetota</taxon>
        <taxon>Actinomycetes</taxon>
        <taxon>Bifidobacteriales</taxon>
        <taxon>Bifidobacteriaceae</taxon>
        <taxon>Bifidobacterium</taxon>
    </lineage>
</organism>
<gene>
    <name evidence="1" type="ORF">DWZ91_05225</name>
</gene>
<dbReference type="Proteomes" id="UP000285613">
    <property type="component" value="Unassembled WGS sequence"/>
</dbReference>
<name>A0AAQ0LTH8_BIFPS</name>
<comment type="caution">
    <text evidence="1">The sequence shown here is derived from an EMBL/GenBank/DDBJ whole genome shotgun (WGS) entry which is preliminary data.</text>
</comment>
<dbReference type="EMBL" id="QRPH01000003">
    <property type="protein sequence ID" value="RHL96301.1"/>
    <property type="molecule type" value="Genomic_DNA"/>
</dbReference>
<reference evidence="1 2" key="1">
    <citation type="submission" date="2018-08" db="EMBL/GenBank/DDBJ databases">
        <title>A genome reference for cultivated species of the human gut microbiota.</title>
        <authorList>
            <person name="Zou Y."/>
            <person name="Xue W."/>
            <person name="Luo G."/>
        </authorList>
    </citation>
    <scope>NUCLEOTIDE SEQUENCE [LARGE SCALE GENOMIC DNA]</scope>
    <source>
        <strain evidence="1 2">AF36-12AT</strain>
    </source>
</reference>
<sequence>MYGRFGGLTGDISLTYGRHMRRKPQKRTPEVAVFAGDVPYISEMSPDKKQNLPYITQMRPSWNGNITRSDFVRLHAAAYSRGMARGLAVDPRTCS</sequence>
<proteinExistence type="predicted"/>